<proteinExistence type="inferred from homology"/>
<dbReference type="PROSITE" id="PS50928">
    <property type="entry name" value="ABC_TM1"/>
    <property type="match status" value="1"/>
</dbReference>
<feature type="transmembrane region" description="Helical" evidence="7">
    <location>
        <begin position="322"/>
        <end position="341"/>
    </location>
</feature>
<feature type="transmembrane region" description="Helical" evidence="7">
    <location>
        <begin position="379"/>
        <end position="400"/>
    </location>
</feature>
<organism evidence="9 10">
    <name type="scientific">Nesterenkonia aurantiaca</name>
    <dbReference type="NCBI Taxonomy" id="1436010"/>
    <lineage>
        <taxon>Bacteria</taxon>
        <taxon>Bacillati</taxon>
        <taxon>Actinomycetota</taxon>
        <taxon>Actinomycetes</taxon>
        <taxon>Micrococcales</taxon>
        <taxon>Micrococcaceae</taxon>
        <taxon>Nesterenkonia</taxon>
    </lineage>
</organism>
<feature type="transmembrane region" description="Helical" evidence="7">
    <location>
        <begin position="94"/>
        <end position="122"/>
    </location>
</feature>
<dbReference type="EMBL" id="SOAN01000003">
    <property type="protein sequence ID" value="TDS86400.1"/>
    <property type="molecule type" value="Genomic_DNA"/>
</dbReference>
<evidence type="ECO:0000259" key="8">
    <source>
        <dbReference type="PROSITE" id="PS50928"/>
    </source>
</evidence>
<feature type="transmembrane region" description="Helical" evidence="7">
    <location>
        <begin position="412"/>
        <end position="430"/>
    </location>
</feature>
<feature type="transmembrane region" description="Helical" evidence="7">
    <location>
        <begin position="230"/>
        <end position="252"/>
    </location>
</feature>
<dbReference type="Pfam" id="PF00528">
    <property type="entry name" value="BPD_transp_1"/>
    <property type="match status" value="2"/>
</dbReference>
<dbReference type="InterPro" id="IPR035906">
    <property type="entry name" value="MetI-like_sf"/>
</dbReference>
<keyword evidence="3" id="KW-1003">Cell membrane</keyword>
<dbReference type="InterPro" id="IPR050366">
    <property type="entry name" value="BP-dependent_transpt_permease"/>
</dbReference>
<protein>
    <submittedName>
        <fullName evidence="9">Peptide/nickel transport system permease protein</fullName>
    </submittedName>
</protein>
<dbReference type="GO" id="GO:0005886">
    <property type="term" value="C:plasma membrane"/>
    <property type="evidence" value="ECO:0007669"/>
    <property type="project" value="UniProtKB-SubCell"/>
</dbReference>
<feature type="transmembrane region" description="Helical" evidence="7">
    <location>
        <begin position="173"/>
        <end position="193"/>
    </location>
</feature>
<gene>
    <name evidence="9" type="ORF">EV640_10389</name>
</gene>
<evidence type="ECO:0000256" key="4">
    <source>
        <dbReference type="ARBA" id="ARBA00022692"/>
    </source>
</evidence>
<feature type="transmembrane region" description="Helical" evidence="7">
    <location>
        <begin position="272"/>
        <end position="294"/>
    </location>
</feature>
<evidence type="ECO:0000256" key="3">
    <source>
        <dbReference type="ARBA" id="ARBA00022475"/>
    </source>
</evidence>
<dbReference type="GO" id="GO:0055085">
    <property type="term" value="P:transmembrane transport"/>
    <property type="evidence" value="ECO:0007669"/>
    <property type="project" value="InterPro"/>
</dbReference>
<feature type="domain" description="ABC transmembrane type-1" evidence="8">
    <location>
        <begin position="374"/>
        <end position="560"/>
    </location>
</feature>
<sequence length="586" mass="60444">MSSASRLLSVTAVVLVVGMLPWLSGSSAEYTILRARYADLPATPENLARVSAELGLDRGPLVIFWEWATAMMRGDAGESWISGRPVLPGVLDALAVSLTLMGFAIVVALLLAAALSVPALYAGLRGRSARGSGAAAATLTALPEFLLAACLLVLGAVWLGWFPPYGWRGPEYAVLPALAMGIPGGGLIGRLMVEAITRTFAERWTATWQMAGVSRTVLAAAVLRRSLPAVLGQVGLVLIGLTGGAVAVEQIFAIPGLGRLTLGAASSQDIPALQAGVLALVIIAILIGSTTSLARRALLGPALRYDAVPVQMPQRSRRRRDLVVPGVAGAALLLLTVAGSLRDAYSAVNGRLTSPSSALPLGADATGRDILARVGQGTWTTLGTALAVVFACLLIGLFLGCLPRLSSGPAEVTNAAPPIIAGLLVASVFGPSVLGAAVAITAVSWAPLAVYTAGLVTEMSSRTYIKMLPLLGVGRARIMFRHVLPALIGPVTRHAMLRLPGIALALAALSFLGLGAQPPAPEWGLVLAEGMGYVERAPWTVMGPASALILASVLAVSLSSLPPRPSRRIRPEAAPLREGTSVLTLQ</sequence>
<reference evidence="9 10" key="1">
    <citation type="submission" date="2019-03" db="EMBL/GenBank/DDBJ databases">
        <title>Genomic Encyclopedia of Type Strains, Phase III (KMG-III): the genomes of soil and plant-associated and newly described type strains.</title>
        <authorList>
            <person name="Whitman W."/>
        </authorList>
    </citation>
    <scope>NUCLEOTIDE SEQUENCE [LARGE SCALE GENOMIC DNA]</scope>
    <source>
        <strain evidence="9 10">DSM 27373</strain>
    </source>
</reference>
<accession>A0A4R7G5A5</accession>
<dbReference type="InterPro" id="IPR000515">
    <property type="entry name" value="MetI-like"/>
</dbReference>
<comment type="subcellular location">
    <subcellularLocation>
        <location evidence="1 7">Cell membrane</location>
        <topology evidence="1 7">Multi-pass membrane protein</topology>
    </subcellularLocation>
</comment>
<comment type="caution">
    <text evidence="9">The sequence shown here is derived from an EMBL/GenBank/DDBJ whole genome shotgun (WGS) entry which is preliminary data.</text>
</comment>
<dbReference type="PANTHER" id="PTHR43386">
    <property type="entry name" value="OLIGOPEPTIDE TRANSPORT SYSTEM PERMEASE PROTEIN APPC"/>
    <property type="match status" value="1"/>
</dbReference>
<comment type="similarity">
    <text evidence="7">Belongs to the binding-protein-dependent transport system permease family.</text>
</comment>
<dbReference type="CDD" id="cd06261">
    <property type="entry name" value="TM_PBP2"/>
    <property type="match status" value="1"/>
</dbReference>
<feature type="transmembrane region" description="Helical" evidence="7">
    <location>
        <begin position="537"/>
        <end position="561"/>
    </location>
</feature>
<evidence type="ECO:0000256" key="5">
    <source>
        <dbReference type="ARBA" id="ARBA00022989"/>
    </source>
</evidence>
<keyword evidence="6 7" id="KW-0472">Membrane</keyword>
<name>A0A4R7G5A5_9MICC</name>
<dbReference type="Gene3D" id="1.10.3720.10">
    <property type="entry name" value="MetI-like"/>
    <property type="match status" value="1"/>
</dbReference>
<keyword evidence="2 7" id="KW-0813">Transport</keyword>
<dbReference type="Proteomes" id="UP000294506">
    <property type="component" value="Unassembled WGS sequence"/>
</dbReference>
<keyword evidence="5 7" id="KW-1133">Transmembrane helix</keyword>
<dbReference type="SUPFAM" id="SSF161098">
    <property type="entry name" value="MetI-like"/>
    <property type="match status" value="2"/>
</dbReference>
<keyword evidence="10" id="KW-1185">Reference proteome</keyword>
<keyword evidence="4 7" id="KW-0812">Transmembrane</keyword>
<evidence type="ECO:0000313" key="10">
    <source>
        <dbReference type="Proteomes" id="UP000294506"/>
    </source>
</evidence>
<evidence type="ECO:0000256" key="6">
    <source>
        <dbReference type="ARBA" id="ARBA00023136"/>
    </source>
</evidence>
<dbReference type="PANTHER" id="PTHR43386:SF1">
    <property type="entry name" value="D,D-DIPEPTIDE TRANSPORT SYSTEM PERMEASE PROTEIN DDPC-RELATED"/>
    <property type="match status" value="1"/>
</dbReference>
<evidence type="ECO:0000256" key="2">
    <source>
        <dbReference type="ARBA" id="ARBA00022448"/>
    </source>
</evidence>
<feature type="transmembrane region" description="Helical" evidence="7">
    <location>
        <begin position="436"/>
        <end position="457"/>
    </location>
</feature>
<evidence type="ECO:0000256" key="7">
    <source>
        <dbReference type="RuleBase" id="RU363032"/>
    </source>
</evidence>
<feature type="transmembrane region" description="Helical" evidence="7">
    <location>
        <begin position="497"/>
        <end position="517"/>
    </location>
</feature>
<dbReference type="AlphaFoldDB" id="A0A4R7G5A5"/>
<evidence type="ECO:0000256" key="1">
    <source>
        <dbReference type="ARBA" id="ARBA00004651"/>
    </source>
</evidence>
<evidence type="ECO:0000313" key="9">
    <source>
        <dbReference type="EMBL" id="TDS86400.1"/>
    </source>
</evidence>
<feature type="transmembrane region" description="Helical" evidence="7">
    <location>
        <begin position="134"/>
        <end position="161"/>
    </location>
</feature>